<gene>
    <name evidence="1" type="ORF">MtrunA17_Chr5g0403341</name>
</gene>
<reference evidence="2" key="1">
    <citation type="journal article" date="2018" name="Nat. Plants">
        <title>Whole-genome landscape of Medicago truncatula symbiotic genes.</title>
        <authorList>
            <person name="Pecrix Y."/>
            <person name="Staton S.E."/>
            <person name="Sallet E."/>
            <person name="Lelandais-Briere C."/>
            <person name="Moreau S."/>
            <person name="Carrere S."/>
            <person name="Blein T."/>
            <person name="Jardinaud M.F."/>
            <person name="Latrasse D."/>
            <person name="Zouine M."/>
            <person name="Zahm M."/>
            <person name="Kreplak J."/>
            <person name="Mayjonade B."/>
            <person name="Satge C."/>
            <person name="Perez M."/>
            <person name="Cauet S."/>
            <person name="Marande W."/>
            <person name="Chantry-Darmon C."/>
            <person name="Lopez-Roques C."/>
            <person name="Bouchez O."/>
            <person name="Berard A."/>
            <person name="Debelle F."/>
            <person name="Munos S."/>
            <person name="Bendahmane A."/>
            <person name="Berges H."/>
            <person name="Niebel A."/>
            <person name="Buitink J."/>
            <person name="Frugier F."/>
            <person name="Benhamed M."/>
            <person name="Crespi M."/>
            <person name="Gouzy J."/>
            <person name="Gamas P."/>
        </authorList>
    </citation>
    <scope>NUCLEOTIDE SEQUENCE [LARGE SCALE GENOMIC DNA]</scope>
    <source>
        <strain evidence="2">cv. Jemalong A17</strain>
    </source>
</reference>
<name>A0A396HLD9_MEDTR</name>
<protein>
    <submittedName>
        <fullName evidence="1">Uncharacterized protein</fullName>
    </submittedName>
</protein>
<evidence type="ECO:0000313" key="2">
    <source>
        <dbReference type="Proteomes" id="UP000265566"/>
    </source>
</evidence>
<dbReference type="Gramene" id="rna29119">
    <property type="protein sequence ID" value="RHN54129.1"/>
    <property type="gene ID" value="gene29119"/>
</dbReference>
<dbReference type="AlphaFoldDB" id="A0A396HLD9"/>
<comment type="caution">
    <text evidence="1">The sequence shown here is derived from an EMBL/GenBank/DDBJ whole genome shotgun (WGS) entry which is preliminary data.</text>
</comment>
<organism evidence="1 2">
    <name type="scientific">Medicago truncatula</name>
    <name type="common">Barrel medic</name>
    <name type="synonym">Medicago tribuloides</name>
    <dbReference type="NCBI Taxonomy" id="3880"/>
    <lineage>
        <taxon>Eukaryota</taxon>
        <taxon>Viridiplantae</taxon>
        <taxon>Streptophyta</taxon>
        <taxon>Embryophyta</taxon>
        <taxon>Tracheophyta</taxon>
        <taxon>Spermatophyta</taxon>
        <taxon>Magnoliopsida</taxon>
        <taxon>eudicotyledons</taxon>
        <taxon>Gunneridae</taxon>
        <taxon>Pentapetalae</taxon>
        <taxon>rosids</taxon>
        <taxon>fabids</taxon>
        <taxon>Fabales</taxon>
        <taxon>Fabaceae</taxon>
        <taxon>Papilionoideae</taxon>
        <taxon>50 kb inversion clade</taxon>
        <taxon>NPAAA clade</taxon>
        <taxon>Hologalegina</taxon>
        <taxon>IRL clade</taxon>
        <taxon>Trifolieae</taxon>
        <taxon>Medicago</taxon>
    </lineage>
</organism>
<dbReference type="Proteomes" id="UP000265566">
    <property type="component" value="Chromosome 5"/>
</dbReference>
<accession>A0A396HLD9</accession>
<sequence>MTKPPVKFIHAYFPLTHLYTITSDGLVLIFHQMDQTRSSKVKESLELIFCQKNWNKNIFGDILYIIGFYW</sequence>
<proteinExistence type="predicted"/>
<dbReference type="EMBL" id="PSQE01000005">
    <property type="protein sequence ID" value="RHN54129.1"/>
    <property type="molecule type" value="Genomic_DNA"/>
</dbReference>
<evidence type="ECO:0000313" key="1">
    <source>
        <dbReference type="EMBL" id="RHN54129.1"/>
    </source>
</evidence>